<comment type="subcellular location">
    <subcellularLocation>
        <location evidence="1 10">Cell inner membrane</location>
    </subcellularLocation>
</comment>
<dbReference type="PANTHER" id="PTHR38831">
    <property type="entry name" value="TYPE II SECRETION SYSTEM PROTEIN K"/>
    <property type="match status" value="1"/>
</dbReference>
<dbReference type="InterPro" id="IPR049031">
    <property type="entry name" value="T2SSK_SAM-like_1st"/>
</dbReference>
<keyword evidence="7" id="KW-0653">Protein transport</keyword>
<dbReference type="EMBL" id="AVCI01000006">
    <property type="protein sequence ID" value="KFN43187.1"/>
    <property type="molecule type" value="Genomic_DNA"/>
</dbReference>
<name>A0A091AV99_9GAMM</name>
<sequence length="292" mass="31300">MKSSRGAALLLVLWLLVLLTGLVSVFALTARTEALQSRFFERSGAARQAAEAGLELAMYRVQDAEETRHWVPDGRANAFEFEGFRIDVRIVDETGKLDLNVATPDLLTGLMQAVGIDAARAAQLTAAIADWRDPDDLLSGPGGAEDRDYAQAGRPYGAKDRPFETVAELQQILGMDADSYHRLAPYLTVYTGLARPNPAYAAEPVLRSLGLSDPQIAQVIAQRGSWRPGMPPPVLPDGAVLSAQGSGTYSISSRATRNDGTQAQVTATLRTGGSGGFGQLYTPLSWRVGEPD</sequence>
<evidence type="ECO:0000259" key="12">
    <source>
        <dbReference type="Pfam" id="PF21687"/>
    </source>
</evidence>
<keyword evidence="9 10" id="KW-0472">Membrane</keyword>
<dbReference type="PANTHER" id="PTHR38831:SF2">
    <property type="entry name" value="TYPE II SECRETION SYSTEM PROTEIN K"/>
    <property type="match status" value="1"/>
</dbReference>
<dbReference type="GO" id="GO:0005886">
    <property type="term" value="C:plasma membrane"/>
    <property type="evidence" value="ECO:0007669"/>
    <property type="project" value="UniProtKB-SubCell"/>
</dbReference>
<evidence type="ECO:0000256" key="5">
    <source>
        <dbReference type="ARBA" id="ARBA00022519"/>
    </source>
</evidence>
<dbReference type="InterPro" id="IPR005628">
    <property type="entry name" value="GspK"/>
</dbReference>
<proteinExistence type="inferred from homology"/>
<dbReference type="RefSeq" id="WP_022970144.1">
    <property type="nucleotide sequence ID" value="NZ_ATVD01000005.1"/>
</dbReference>
<dbReference type="Proteomes" id="UP000029385">
    <property type="component" value="Unassembled WGS sequence"/>
</dbReference>
<comment type="caution">
    <text evidence="13">The sequence shown here is derived from an EMBL/GenBank/DDBJ whole genome shotgun (WGS) entry which is preliminary data.</text>
</comment>
<dbReference type="STRING" id="1121015.GCA_000420545_02538"/>
<dbReference type="Gene3D" id="1.10.40.60">
    <property type="entry name" value="EpsJ-like"/>
    <property type="match status" value="1"/>
</dbReference>
<dbReference type="PATRIC" id="fig|1121015.4.peg.1785"/>
<keyword evidence="4 10" id="KW-1003">Cell membrane</keyword>
<dbReference type="Pfam" id="PF21687">
    <property type="entry name" value="T2SSK_1st"/>
    <property type="match status" value="1"/>
</dbReference>
<evidence type="ECO:0000256" key="3">
    <source>
        <dbReference type="ARBA" id="ARBA00022448"/>
    </source>
</evidence>
<evidence type="ECO:0000256" key="11">
    <source>
        <dbReference type="SAM" id="MobiDB-lite"/>
    </source>
</evidence>
<dbReference type="PIRSF" id="PIRSF002786">
    <property type="entry name" value="XcpX"/>
    <property type="match status" value="1"/>
</dbReference>
<evidence type="ECO:0000256" key="6">
    <source>
        <dbReference type="ARBA" id="ARBA00022692"/>
    </source>
</evidence>
<dbReference type="SUPFAM" id="SSF158544">
    <property type="entry name" value="GspK insert domain-like"/>
    <property type="match status" value="1"/>
</dbReference>
<accession>A0A091AV99</accession>
<keyword evidence="5 10" id="KW-0997">Cell inner membrane</keyword>
<dbReference type="eggNOG" id="COG3156">
    <property type="taxonomic scope" value="Bacteria"/>
</dbReference>
<evidence type="ECO:0000313" key="13">
    <source>
        <dbReference type="EMBL" id="KFN43187.1"/>
    </source>
</evidence>
<protein>
    <recommendedName>
        <fullName evidence="10">Type II secretion system protein K</fullName>
    </recommendedName>
</protein>
<dbReference type="OrthoDB" id="9181871at2"/>
<evidence type="ECO:0000256" key="1">
    <source>
        <dbReference type="ARBA" id="ARBA00004533"/>
    </source>
</evidence>
<evidence type="ECO:0000256" key="9">
    <source>
        <dbReference type="ARBA" id="ARBA00023136"/>
    </source>
</evidence>
<reference evidence="13 14" key="1">
    <citation type="submission" date="2013-09" db="EMBL/GenBank/DDBJ databases">
        <title>Genome sequencing of Arenimonas oryziterrae.</title>
        <authorList>
            <person name="Chen F."/>
            <person name="Wang G."/>
        </authorList>
    </citation>
    <scope>NUCLEOTIDE SEQUENCE [LARGE SCALE GENOMIC DNA]</scope>
    <source>
        <strain evidence="13 14">YC6267</strain>
    </source>
</reference>
<keyword evidence="14" id="KW-1185">Reference proteome</keyword>
<keyword evidence="3 10" id="KW-0813">Transport</keyword>
<comment type="similarity">
    <text evidence="2 10">Belongs to the GSP K family.</text>
</comment>
<feature type="domain" description="T2SS protein K first SAM-like" evidence="12">
    <location>
        <begin position="102"/>
        <end position="190"/>
    </location>
</feature>
<evidence type="ECO:0000256" key="4">
    <source>
        <dbReference type="ARBA" id="ARBA00022475"/>
    </source>
</evidence>
<dbReference type="AlphaFoldDB" id="A0A091AV99"/>
<feature type="region of interest" description="Disordered" evidence="11">
    <location>
        <begin position="135"/>
        <end position="157"/>
    </location>
</feature>
<dbReference type="GO" id="GO:0009306">
    <property type="term" value="P:protein secretion"/>
    <property type="evidence" value="ECO:0007669"/>
    <property type="project" value="InterPro"/>
</dbReference>
<evidence type="ECO:0000313" key="14">
    <source>
        <dbReference type="Proteomes" id="UP000029385"/>
    </source>
</evidence>
<evidence type="ECO:0000256" key="8">
    <source>
        <dbReference type="ARBA" id="ARBA00022989"/>
    </source>
</evidence>
<evidence type="ECO:0000256" key="7">
    <source>
        <dbReference type="ARBA" id="ARBA00022927"/>
    </source>
</evidence>
<evidence type="ECO:0000256" key="2">
    <source>
        <dbReference type="ARBA" id="ARBA00007246"/>
    </source>
</evidence>
<organism evidence="13 14">
    <name type="scientific">Arenimonas oryziterrae DSM 21050 = YC6267</name>
    <dbReference type="NCBI Taxonomy" id="1121015"/>
    <lineage>
        <taxon>Bacteria</taxon>
        <taxon>Pseudomonadati</taxon>
        <taxon>Pseudomonadota</taxon>
        <taxon>Gammaproteobacteria</taxon>
        <taxon>Lysobacterales</taxon>
        <taxon>Lysobacteraceae</taxon>
        <taxon>Arenimonas</taxon>
    </lineage>
</organism>
<keyword evidence="8" id="KW-1133">Transmembrane helix</keyword>
<keyword evidence="6" id="KW-0812">Transmembrane</keyword>
<dbReference type="InterPro" id="IPR038072">
    <property type="entry name" value="GspK_central_sf"/>
</dbReference>
<evidence type="ECO:0000256" key="10">
    <source>
        <dbReference type="PIRNR" id="PIRNR002786"/>
    </source>
</evidence>
<gene>
    <name evidence="13" type="ORF">N789_11535</name>
</gene>